<accession>A0AAW6XVI1</accession>
<dbReference type="AlphaFoldDB" id="A0AAW6XVI1"/>
<dbReference type="EMBL" id="JASOIH010000489">
    <property type="protein sequence ID" value="MDK6900750.1"/>
    <property type="molecule type" value="Genomic_DNA"/>
</dbReference>
<name>A0AAW6XVI1_STRAG</name>
<feature type="non-terminal residue" evidence="4">
    <location>
        <position position="84"/>
    </location>
</feature>
<organism evidence="4 5">
    <name type="scientific">Streptococcus agalactiae</name>
    <dbReference type="NCBI Taxonomy" id="1311"/>
    <lineage>
        <taxon>Bacteria</taxon>
        <taxon>Bacillati</taxon>
        <taxon>Bacillota</taxon>
        <taxon>Bacilli</taxon>
        <taxon>Lactobacillales</taxon>
        <taxon>Streptococcaceae</taxon>
        <taxon>Streptococcus</taxon>
    </lineage>
</organism>
<proteinExistence type="predicted"/>
<evidence type="ECO:0000313" key="4">
    <source>
        <dbReference type="EMBL" id="MDK6900750.1"/>
    </source>
</evidence>
<dbReference type="GO" id="GO:0008658">
    <property type="term" value="F:penicillin binding"/>
    <property type="evidence" value="ECO:0007669"/>
    <property type="project" value="InterPro"/>
</dbReference>
<feature type="domain" description="Penicillin-binding protein transpeptidase" evidence="3">
    <location>
        <begin position="4"/>
        <end position="84"/>
    </location>
</feature>
<gene>
    <name evidence="4" type="ORF">QP229_12405</name>
</gene>
<dbReference type="InterPro" id="IPR050515">
    <property type="entry name" value="Beta-lactam/transpept"/>
</dbReference>
<dbReference type="PANTHER" id="PTHR30627">
    <property type="entry name" value="PEPTIDOGLYCAN D,D-TRANSPEPTIDASE"/>
    <property type="match status" value="1"/>
</dbReference>
<evidence type="ECO:0000256" key="1">
    <source>
        <dbReference type="ARBA" id="ARBA00004167"/>
    </source>
</evidence>
<dbReference type="RefSeq" id="WP_285312321.1">
    <property type="nucleotide sequence ID" value="NZ_JASOIH010000489.1"/>
</dbReference>
<reference evidence="4" key="1">
    <citation type="submission" date="2023-05" db="EMBL/GenBank/DDBJ databases">
        <title>Cataloging the Phylogenetic Diversity of Human Bladder Bacteria.</title>
        <authorList>
            <person name="Du J."/>
        </authorList>
    </citation>
    <scope>NUCLEOTIDE SEQUENCE</scope>
    <source>
        <strain evidence="4">UMB8703</strain>
    </source>
</reference>
<protein>
    <submittedName>
        <fullName evidence="4">Penicillin-binding transpeptidase domain-containing protein</fullName>
    </submittedName>
</protein>
<sequence>HEHGVQNLTASGVLAESSNVGTVQIGDLVSDKSRYQMMKKLGLGEPTGIEMPGETGGLVPTPQEWDGRQRYTTMFGQGIAVSPL</sequence>
<dbReference type="Gene3D" id="3.40.710.10">
    <property type="entry name" value="DD-peptidase/beta-lactamase superfamily"/>
    <property type="match status" value="1"/>
</dbReference>
<dbReference type="GO" id="GO:0005886">
    <property type="term" value="C:plasma membrane"/>
    <property type="evidence" value="ECO:0007669"/>
    <property type="project" value="TreeGrafter"/>
</dbReference>
<dbReference type="InterPro" id="IPR012338">
    <property type="entry name" value="Beta-lactam/transpept-like"/>
</dbReference>
<evidence type="ECO:0000313" key="5">
    <source>
        <dbReference type="Proteomes" id="UP001230629"/>
    </source>
</evidence>
<dbReference type="GO" id="GO:0071555">
    <property type="term" value="P:cell wall organization"/>
    <property type="evidence" value="ECO:0007669"/>
    <property type="project" value="TreeGrafter"/>
</dbReference>
<comment type="caution">
    <text evidence="4">The sequence shown here is derived from an EMBL/GenBank/DDBJ whole genome shotgun (WGS) entry which is preliminary data.</text>
</comment>
<evidence type="ECO:0000256" key="2">
    <source>
        <dbReference type="ARBA" id="ARBA00023136"/>
    </source>
</evidence>
<keyword evidence="2" id="KW-0472">Membrane</keyword>
<evidence type="ECO:0000259" key="3">
    <source>
        <dbReference type="Pfam" id="PF00905"/>
    </source>
</evidence>
<comment type="subcellular location">
    <subcellularLocation>
        <location evidence="1">Membrane</location>
        <topology evidence="1">Single-pass membrane protein</topology>
    </subcellularLocation>
</comment>
<dbReference type="SUPFAM" id="SSF56601">
    <property type="entry name" value="beta-lactamase/transpeptidase-like"/>
    <property type="match status" value="1"/>
</dbReference>
<dbReference type="Pfam" id="PF00905">
    <property type="entry name" value="Transpeptidase"/>
    <property type="match status" value="1"/>
</dbReference>
<dbReference type="InterPro" id="IPR001460">
    <property type="entry name" value="PCN-bd_Tpept"/>
</dbReference>
<feature type="non-terminal residue" evidence="4">
    <location>
        <position position="1"/>
    </location>
</feature>
<dbReference type="PANTHER" id="PTHR30627:SF1">
    <property type="entry name" value="PEPTIDOGLYCAN D,D-TRANSPEPTIDASE FTSI"/>
    <property type="match status" value="1"/>
</dbReference>
<dbReference type="Proteomes" id="UP001230629">
    <property type="component" value="Unassembled WGS sequence"/>
</dbReference>